<evidence type="ECO:0000313" key="4">
    <source>
        <dbReference type="EnsemblProtists" id="EOD17100"/>
    </source>
</evidence>
<dbReference type="HOGENOM" id="CLU_757449_0_0_1"/>
<dbReference type="Gene3D" id="3.40.50.720">
    <property type="entry name" value="NAD(P)-binding Rossmann-like Domain"/>
    <property type="match status" value="2"/>
</dbReference>
<keyword evidence="3" id="KW-1133">Transmembrane helix</keyword>
<feature type="transmembrane region" description="Helical" evidence="3">
    <location>
        <begin position="145"/>
        <end position="165"/>
    </location>
</feature>
<dbReference type="SUPFAM" id="SSF51735">
    <property type="entry name" value="NAD(P)-binding Rossmann-fold domains"/>
    <property type="match status" value="2"/>
</dbReference>
<dbReference type="InterPro" id="IPR036291">
    <property type="entry name" value="NAD(P)-bd_dom_sf"/>
</dbReference>
<dbReference type="AlphaFoldDB" id="A0A0D3J0R5"/>
<keyword evidence="3" id="KW-0812">Transmembrane</keyword>
<dbReference type="GeneID" id="17263233"/>
<feature type="transmembrane region" description="Helical" evidence="3">
    <location>
        <begin position="72"/>
        <end position="93"/>
    </location>
</feature>
<keyword evidence="2" id="KW-0560">Oxidoreductase</keyword>
<dbReference type="eggNOG" id="KOG1201">
    <property type="taxonomic scope" value="Eukaryota"/>
</dbReference>
<dbReference type="EnsemblProtists" id="EOD17100">
    <property type="protein sequence ID" value="EOD17100"/>
    <property type="gene ID" value="EMIHUDRAFT_118738"/>
</dbReference>
<keyword evidence="5" id="KW-1185">Reference proteome</keyword>
<evidence type="ECO:0000256" key="2">
    <source>
        <dbReference type="ARBA" id="ARBA00023002"/>
    </source>
</evidence>
<name>A0A0D3J0R5_EMIH1</name>
<dbReference type="GO" id="GO:0016616">
    <property type="term" value="F:oxidoreductase activity, acting on the CH-OH group of donors, NAD or NADP as acceptor"/>
    <property type="evidence" value="ECO:0007669"/>
    <property type="project" value="TreeGrafter"/>
</dbReference>
<accession>A0A0D3J0R5</accession>
<dbReference type="Pfam" id="PF00106">
    <property type="entry name" value="adh_short"/>
    <property type="match status" value="1"/>
</dbReference>
<organism evidence="4 5">
    <name type="scientific">Emiliania huxleyi (strain CCMP1516)</name>
    <dbReference type="NCBI Taxonomy" id="280463"/>
    <lineage>
        <taxon>Eukaryota</taxon>
        <taxon>Haptista</taxon>
        <taxon>Haptophyta</taxon>
        <taxon>Prymnesiophyceae</taxon>
        <taxon>Isochrysidales</taxon>
        <taxon>Noelaerhabdaceae</taxon>
        <taxon>Emiliania</taxon>
    </lineage>
</organism>
<proteinExistence type="inferred from homology"/>
<evidence type="ECO:0000256" key="3">
    <source>
        <dbReference type="SAM" id="Phobius"/>
    </source>
</evidence>
<dbReference type="PANTHER" id="PTHR24322:SF736">
    <property type="entry name" value="RETINOL DEHYDROGENASE 10"/>
    <property type="match status" value="1"/>
</dbReference>
<keyword evidence="3" id="KW-0472">Membrane</keyword>
<dbReference type="STRING" id="2903.R1DRK0"/>
<evidence type="ECO:0000313" key="5">
    <source>
        <dbReference type="Proteomes" id="UP000013827"/>
    </source>
</evidence>
<dbReference type="PANTHER" id="PTHR24322">
    <property type="entry name" value="PKSB"/>
    <property type="match status" value="1"/>
</dbReference>
<evidence type="ECO:0000256" key="1">
    <source>
        <dbReference type="ARBA" id="ARBA00006484"/>
    </source>
</evidence>
<dbReference type="PaxDb" id="2903-EOD17100"/>
<sequence>MSVLLSHSCLLCFAFGSVLVLVCPLLDTLLRVNVPTHEAQLFVRHFGLALLLLGGVCTRSQPFAAELAPLLLVWHTAVTAAFACEIVILRVWSSSPTARTIAIVATLLHAAILCEGLLEAAERSAPLLTTHGGKAVSSAAASGTAAWQCLAAAAAAAAVAAVVPVRARRRRESLSGELVVITGAGGGIGRHLALEFARAGARLALWDIRAEALEAAEYCASKAAMPAPRGAAVGQLHECLRWELRARQPPHGPDARHVRSLLVQPYAVRTRMIDGAALLGEGGAPCHRRFAWLGLLLPPLRPEAVARRVVRAVVEGEERVYIPSIVGWAPTILNLLPAAARDALLSVCGAADGMHGFRGCAPPPRS</sequence>
<dbReference type="Proteomes" id="UP000013827">
    <property type="component" value="Unassembled WGS sequence"/>
</dbReference>
<reference evidence="4" key="2">
    <citation type="submission" date="2024-10" db="UniProtKB">
        <authorList>
            <consortium name="EnsemblProtists"/>
        </authorList>
    </citation>
    <scope>IDENTIFICATION</scope>
</reference>
<comment type="similarity">
    <text evidence="1">Belongs to the short-chain dehydrogenases/reductases (SDR) family.</text>
</comment>
<dbReference type="KEGG" id="ehx:EMIHUDRAFT_118738"/>
<dbReference type="RefSeq" id="XP_005769529.1">
    <property type="nucleotide sequence ID" value="XM_005769472.1"/>
</dbReference>
<reference evidence="5" key="1">
    <citation type="journal article" date="2013" name="Nature">
        <title>Pan genome of the phytoplankton Emiliania underpins its global distribution.</title>
        <authorList>
            <person name="Read B.A."/>
            <person name="Kegel J."/>
            <person name="Klute M.J."/>
            <person name="Kuo A."/>
            <person name="Lefebvre S.C."/>
            <person name="Maumus F."/>
            <person name="Mayer C."/>
            <person name="Miller J."/>
            <person name="Monier A."/>
            <person name="Salamov A."/>
            <person name="Young J."/>
            <person name="Aguilar M."/>
            <person name="Claverie J.M."/>
            <person name="Frickenhaus S."/>
            <person name="Gonzalez K."/>
            <person name="Herman E.K."/>
            <person name="Lin Y.C."/>
            <person name="Napier J."/>
            <person name="Ogata H."/>
            <person name="Sarno A.F."/>
            <person name="Shmutz J."/>
            <person name="Schroeder D."/>
            <person name="de Vargas C."/>
            <person name="Verret F."/>
            <person name="von Dassow P."/>
            <person name="Valentin K."/>
            <person name="Van de Peer Y."/>
            <person name="Wheeler G."/>
            <person name="Dacks J.B."/>
            <person name="Delwiche C.F."/>
            <person name="Dyhrman S.T."/>
            <person name="Glockner G."/>
            <person name="John U."/>
            <person name="Richards T."/>
            <person name="Worden A.Z."/>
            <person name="Zhang X."/>
            <person name="Grigoriev I.V."/>
            <person name="Allen A.E."/>
            <person name="Bidle K."/>
            <person name="Borodovsky M."/>
            <person name="Bowler C."/>
            <person name="Brownlee C."/>
            <person name="Cock J.M."/>
            <person name="Elias M."/>
            <person name="Gladyshev V.N."/>
            <person name="Groth M."/>
            <person name="Guda C."/>
            <person name="Hadaegh A."/>
            <person name="Iglesias-Rodriguez M.D."/>
            <person name="Jenkins J."/>
            <person name="Jones B.M."/>
            <person name="Lawson T."/>
            <person name="Leese F."/>
            <person name="Lindquist E."/>
            <person name="Lobanov A."/>
            <person name="Lomsadze A."/>
            <person name="Malik S.B."/>
            <person name="Marsh M.E."/>
            <person name="Mackinder L."/>
            <person name="Mock T."/>
            <person name="Mueller-Roeber B."/>
            <person name="Pagarete A."/>
            <person name="Parker M."/>
            <person name="Probert I."/>
            <person name="Quesneville H."/>
            <person name="Raines C."/>
            <person name="Rensing S.A."/>
            <person name="Riano-Pachon D.M."/>
            <person name="Richier S."/>
            <person name="Rokitta S."/>
            <person name="Shiraiwa Y."/>
            <person name="Soanes D.M."/>
            <person name="van der Giezen M."/>
            <person name="Wahlund T.M."/>
            <person name="Williams B."/>
            <person name="Wilson W."/>
            <person name="Wolfe G."/>
            <person name="Wurch L.L."/>
        </authorList>
    </citation>
    <scope>NUCLEOTIDE SEQUENCE</scope>
</reference>
<protein>
    <submittedName>
        <fullName evidence="4">Uncharacterized protein</fullName>
    </submittedName>
</protein>
<dbReference type="InterPro" id="IPR002347">
    <property type="entry name" value="SDR_fam"/>
</dbReference>